<dbReference type="KEGG" id="gey:QMQ05_14635"/>
<proteinExistence type="predicted"/>
<feature type="signal peptide" evidence="1">
    <location>
        <begin position="1"/>
        <end position="27"/>
    </location>
</feature>
<accession>A0AAU6WCJ4</accession>
<evidence type="ECO:0000313" key="2">
    <source>
        <dbReference type="EMBL" id="XAO45567.1"/>
    </source>
</evidence>
<name>A0AAU6WCJ4_9MICC</name>
<keyword evidence="1" id="KW-0732">Signal</keyword>
<dbReference type="RefSeq" id="WP_345471187.1">
    <property type="nucleotide sequence ID" value="NZ_CP125942.1"/>
</dbReference>
<evidence type="ECO:0000256" key="1">
    <source>
        <dbReference type="SAM" id="SignalP"/>
    </source>
</evidence>
<protein>
    <submittedName>
        <fullName evidence="2">Uncharacterized protein</fullName>
    </submittedName>
</protein>
<feature type="chain" id="PRO_5043851200" evidence="1">
    <location>
        <begin position="28"/>
        <end position="198"/>
    </location>
</feature>
<dbReference type="Proteomes" id="UP001486888">
    <property type="component" value="Chromosome"/>
</dbReference>
<dbReference type="AlphaFoldDB" id="A0AAU6WCJ4"/>
<keyword evidence="3" id="KW-1185">Reference proteome</keyword>
<sequence>MNKKTRTLVSAASALAVAISVSMPASAAPAQNQRSTWMSGEVAQIGEIAGMDGNSHLIGFSGKTDGFSDFSVTNFDCPEGQLPSWDPESGCEIVGSLGMYGYDLTVNISKNLSRGTISGIVRVYEGDTESGDPIWGEARDVNITMKATGKMVVTKDKQDGYTRTDKERPAVTTSGQVGEFDVTGAEGSIVHVKESYKD</sequence>
<organism evidence="2 3">
    <name type="scientific">Glutamicibacter ectropisis</name>
    <dbReference type="NCBI Taxonomy" id="3046593"/>
    <lineage>
        <taxon>Bacteria</taxon>
        <taxon>Bacillati</taxon>
        <taxon>Actinomycetota</taxon>
        <taxon>Actinomycetes</taxon>
        <taxon>Micrococcales</taxon>
        <taxon>Micrococcaceae</taxon>
        <taxon>Glutamicibacter</taxon>
    </lineage>
</organism>
<dbReference type="EMBL" id="CP125942">
    <property type="protein sequence ID" value="XAO45567.1"/>
    <property type="molecule type" value="Genomic_DNA"/>
</dbReference>
<evidence type="ECO:0000313" key="3">
    <source>
        <dbReference type="Proteomes" id="UP001486888"/>
    </source>
</evidence>
<reference evidence="2 3" key="1">
    <citation type="submission" date="2023-05" db="EMBL/GenBank/DDBJ databases">
        <title>Glutamicibacter sp. B1, complete genome.</title>
        <authorList>
            <person name="Long Y.H."/>
            <person name="Fang T."/>
            <person name="Li X.Y."/>
        </authorList>
    </citation>
    <scope>NUCLEOTIDE SEQUENCE [LARGE SCALE GENOMIC DNA]</scope>
    <source>
        <strain evidence="2 3">B1</strain>
    </source>
</reference>
<gene>
    <name evidence="2" type="ORF">QMQ05_14635</name>
</gene>